<dbReference type="InterPro" id="IPR013783">
    <property type="entry name" value="Ig-like_fold"/>
</dbReference>
<feature type="domain" description="SpaA-like prealbumin fold" evidence="7">
    <location>
        <begin position="833"/>
        <end position="921"/>
    </location>
</feature>
<evidence type="ECO:0000256" key="5">
    <source>
        <dbReference type="SAM" id="Phobius"/>
    </source>
</evidence>
<evidence type="ECO:0000256" key="1">
    <source>
        <dbReference type="ARBA" id="ARBA00007257"/>
    </source>
</evidence>
<keyword evidence="5" id="KW-1133">Transmembrane helix</keyword>
<comment type="similarity">
    <text evidence="1">Belongs to the serine-aspartate repeat-containing protein (SDr) family.</text>
</comment>
<evidence type="ECO:0000313" key="9">
    <source>
        <dbReference type="Proteomes" id="UP000182192"/>
    </source>
</evidence>
<dbReference type="InterPro" id="IPR041033">
    <property type="entry name" value="SpaA_PFL_dom_1"/>
</dbReference>
<dbReference type="Pfam" id="PF17802">
    <property type="entry name" value="SpaA"/>
    <property type="match status" value="7"/>
</dbReference>
<feature type="transmembrane region" description="Helical" evidence="5">
    <location>
        <begin position="1223"/>
        <end position="1241"/>
    </location>
</feature>
<dbReference type="eggNOG" id="COG4932">
    <property type="taxonomic scope" value="Bacteria"/>
</dbReference>
<evidence type="ECO:0000259" key="7">
    <source>
        <dbReference type="Pfam" id="PF17802"/>
    </source>
</evidence>
<feature type="domain" description="SpaA-like prealbumin fold" evidence="7">
    <location>
        <begin position="1019"/>
        <end position="1105"/>
    </location>
</feature>
<gene>
    <name evidence="8" type="ORF">SAMN02910406_03777</name>
</gene>
<feature type="signal peptide" evidence="6">
    <location>
        <begin position="1"/>
        <end position="26"/>
    </location>
</feature>
<feature type="region of interest" description="Disordered" evidence="4">
    <location>
        <begin position="1199"/>
        <end position="1219"/>
    </location>
</feature>
<evidence type="ECO:0000256" key="4">
    <source>
        <dbReference type="SAM" id="MobiDB-lite"/>
    </source>
</evidence>
<feature type="domain" description="SpaA-like prealbumin fold" evidence="7">
    <location>
        <begin position="744"/>
        <end position="829"/>
    </location>
</feature>
<feature type="domain" description="SpaA-like prealbumin fold" evidence="7">
    <location>
        <begin position="285"/>
        <end position="342"/>
    </location>
</feature>
<dbReference type="NCBIfam" id="NF033846">
    <property type="entry name" value="Rumino_NPXTG"/>
    <property type="match status" value="1"/>
</dbReference>
<dbReference type="Proteomes" id="UP000182192">
    <property type="component" value="Unassembled WGS sequence"/>
</dbReference>
<evidence type="ECO:0000256" key="2">
    <source>
        <dbReference type="ARBA" id="ARBA00022525"/>
    </source>
</evidence>
<dbReference type="PANTHER" id="PTHR36108">
    <property type="entry name" value="COLOSSIN-B-RELATED"/>
    <property type="match status" value="1"/>
</dbReference>
<keyword evidence="5" id="KW-0472">Membrane</keyword>
<dbReference type="AlphaFoldDB" id="A0A1I1S082"/>
<keyword evidence="2" id="KW-0964">Secreted</keyword>
<reference evidence="8 9" key="1">
    <citation type="submission" date="2016-10" db="EMBL/GenBank/DDBJ databases">
        <authorList>
            <person name="de Groot N.N."/>
        </authorList>
    </citation>
    <scope>NUCLEOTIDE SEQUENCE [LARGE SCALE GENOMIC DNA]</scope>
    <source>
        <strain evidence="8 9">AR67</strain>
    </source>
</reference>
<feature type="domain" description="SpaA-like prealbumin fold" evidence="7">
    <location>
        <begin position="1112"/>
        <end position="1202"/>
    </location>
</feature>
<organism evidence="8 9">
    <name type="scientific">Ruminococcus albus</name>
    <dbReference type="NCBI Taxonomy" id="1264"/>
    <lineage>
        <taxon>Bacteria</taxon>
        <taxon>Bacillati</taxon>
        <taxon>Bacillota</taxon>
        <taxon>Clostridia</taxon>
        <taxon>Eubacteriales</taxon>
        <taxon>Oscillospiraceae</taxon>
        <taxon>Ruminococcus</taxon>
    </lineage>
</organism>
<evidence type="ECO:0000256" key="6">
    <source>
        <dbReference type="SAM" id="SignalP"/>
    </source>
</evidence>
<keyword evidence="5" id="KW-0812">Transmembrane</keyword>
<feature type="domain" description="SpaA-like prealbumin fold" evidence="7">
    <location>
        <begin position="637"/>
        <end position="732"/>
    </location>
</feature>
<feature type="chain" id="PRO_5038707328" description="SpaA-like prealbumin fold domain-containing protein" evidence="6">
    <location>
        <begin position="27"/>
        <end position="1248"/>
    </location>
</feature>
<feature type="domain" description="SpaA-like prealbumin fold" evidence="7">
    <location>
        <begin position="926"/>
        <end position="1006"/>
    </location>
</feature>
<accession>A0A1I1S082</accession>
<dbReference type="SUPFAM" id="SSF49478">
    <property type="entry name" value="Cna protein B-type domain"/>
    <property type="match status" value="1"/>
</dbReference>
<proteinExistence type="inferred from homology"/>
<dbReference type="PANTHER" id="PTHR36108:SF13">
    <property type="entry name" value="COLOSSIN-B-RELATED"/>
    <property type="match status" value="1"/>
</dbReference>
<evidence type="ECO:0000256" key="3">
    <source>
        <dbReference type="ARBA" id="ARBA00022729"/>
    </source>
</evidence>
<keyword evidence="3 6" id="KW-0732">Signal</keyword>
<protein>
    <recommendedName>
        <fullName evidence="7">SpaA-like prealbumin fold domain-containing protein</fullName>
    </recommendedName>
</protein>
<name>A0A1I1S082_RUMAL</name>
<dbReference type="OrthoDB" id="9804660at2"/>
<dbReference type="Gene3D" id="2.60.40.10">
    <property type="entry name" value="Immunoglobulins"/>
    <property type="match status" value="8"/>
</dbReference>
<sequence>MFKSKFLKRIGTGIMAAVCAFSFATAEVKPMKAKAASEAVFPNADQIIAQAATLLGGNYSSAGGKGYYNMYDANKTPVAYDVNYTRSAGVDCSGLVYYTMTKLGYSTSGFAWNHPVPVDTTHWLSYTNPTISYKGTTKPLEIEKIRVSTNNHPYWERSNGSTIEPGSIVIGDPTNGSTDHAWIYMGEFENKAAVKAYLKKIGVNPAYINDKNIHDNGDGGNHWRIEAQSTYGVVINNDTSGKYTGAMRVSSFKLNREVTFEIQKIAIGTGAIVGKSKVDGSSAVYGVYTDKACKNKIDEMTIKANGRAAISLPLGTYYVKELVAPTGYEVSKDVYQLKPNETVTVKENEIHGSIRINKTAEDGIKSREFMVSWIEEGALHRERLTTNELGVAKLDELNIYDYNGTAIKYTVSEINNDLRNVNPSAQTVTLSEADPNKNYTVDLYFNNEYKYGSLVLHKTHTDGNTDDRTFTVTGNGETYTVVTHGNEPAALEHLRMYDDDNNIITYTIHEENVPDRYVQPEDQEVTLLLNQVTDVYIVNSHVPGTLILKKRHEDGKTGDRNFTITGSDGSVRTAVTHGNEPTVISDLDIYDTDSNLITYTIHEENTPDRYEQPADQDVTLEYNKTKTVTIVNRLKRGSISIHKQNSETLEPVAGAKYEVTCNEDIYSSNGKDMIPAGETIYTLETDENGNAATPKSLPIAHTYTLTEVYVPDGYISGEPITIEMSDDGTQLEYRTTINEKPTIVKISKKSLTTKEELEGAKLTVTDDNGTIIDEWTSTTTEHTIIGKLTVGKEYTLTEVLAPDGFLTAESIKFTVNEDGSSNHITMYDEEKTGSIEVHKTTEGMINVEGISFILSGTSNHGTEVNTQAITNSDGIATFEKIPVGTYTITEDAESVPYAYLVADEQEVSVMYAETTIAEIYNDEKSGTVEVHKNTKNKGNIADINFVLEGTSDSGRTVKLEAVTDKDGKAVFNKVPVGTYTITEDKETVPTAYLVADKQEVNVLYAETSIAEVFNDEKTGSIEIHKTTEGMINIEGIKFILEGVSDSGTDVHVEAITDKDGKATFSNVPVGTYSITEDEKTVPTAYMVAEETEVTVLYAETVTKEIFNGERSGSISIQKQTEGMKDIAGINFVLEGTSDSGRTVKLEAVTDKDGKATFNSVPIGTYTITEDGKSVPAAYFVADAQTVTVFEAQTSNITFENKKKPDSSTPSTSLTTTSNPSTGVAANGAFAVTAIALALMIISRKRKNS</sequence>
<feature type="compositionally biased region" description="Low complexity" evidence="4">
    <location>
        <begin position="1206"/>
        <end position="1219"/>
    </location>
</feature>
<dbReference type="SUPFAM" id="SSF117074">
    <property type="entry name" value="Hypothetical protein PA1324"/>
    <property type="match status" value="3"/>
</dbReference>
<dbReference type="EMBL" id="FOKQ01000074">
    <property type="protein sequence ID" value="SFD37978.1"/>
    <property type="molecule type" value="Genomic_DNA"/>
</dbReference>
<evidence type="ECO:0000313" key="8">
    <source>
        <dbReference type="EMBL" id="SFD37978.1"/>
    </source>
</evidence>
<dbReference type="Gene3D" id="3.90.1720.10">
    <property type="entry name" value="endopeptidase domain like (from Nostoc punctiforme)"/>
    <property type="match status" value="1"/>
</dbReference>